<dbReference type="STRING" id="520764.AN618_17560"/>
<evidence type="ECO:0000313" key="2">
    <source>
        <dbReference type="Proteomes" id="UP000070427"/>
    </source>
</evidence>
<dbReference type="NCBIfam" id="TIGR01595">
    <property type="entry name" value="cas_CT1132"/>
    <property type="match status" value="1"/>
</dbReference>
<dbReference type="AlphaFoldDB" id="A0A140L5M1"/>
<keyword evidence="2" id="KW-1185">Reference proteome</keyword>
<gene>
    <name evidence="1" type="ORF">AN618_17560</name>
</gene>
<dbReference type="RefSeq" id="WP_222926446.1">
    <property type="nucleotide sequence ID" value="NZ_LOED01000023.1"/>
</dbReference>
<sequence length="332" mass="37548">MEPIKVNSEILFLYDARMCNPNGDPDDENKPRMDYETGRNLVSDVRLKRYIRDYWLNQSEDWWIKSGYAAPQDVWVRKLVNGTEERVTSAKDRIESLAKELGYKSAKEASTHSEFRDALLEKLIDVRCFGATMPIGGDEGSAGASATFTGAVQFSWGYSLNRVEILPSSTISSHFAGRDAGEKGQYGTFGKDWRVKYSLLAFYGIASAWRAKKTRFSDLDQHVLDHSLVNALLLLATTRSKIGQTPQLMMRVEYKDDTTILGDFRNWIGIKNAEGIENIGQAGVIFDPLAELINKNLNRINKVYIWVNSEFKEGLAFRDMLGKDVISEFTPL</sequence>
<accession>A0A140L5M1</accession>
<proteinExistence type="predicted"/>
<name>A0A140L5M1_9FIRM</name>
<evidence type="ECO:0000313" key="1">
    <source>
        <dbReference type="EMBL" id="KXG75846.1"/>
    </source>
</evidence>
<dbReference type="InterPro" id="IPR006482">
    <property type="entry name" value="Cas7_Csh2/Csh2"/>
</dbReference>
<dbReference type="NCBIfam" id="TIGR02590">
    <property type="entry name" value="cas_Csh2"/>
    <property type="match status" value="1"/>
</dbReference>
<dbReference type="Pfam" id="PF05107">
    <property type="entry name" value="Cas_Cas7"/>
    <property type="match status" value="1"/>
</dbReference>
<evidence type="ECO:0008006" key="3">
    <source>
        <dbReference type="Google" id="ProtNLM"/>
    </source>
</evidence>
<comment type="caution">
    <text evidence="1">The sequence shown here is derived from an EMBL/GenBank/DDBJ whole genome shotgun (WGS) entry which is preliminary data.</text>
</comment>
<reference evidence="1 2" key="1">
    <citation type="submission" date="2015-12" db="EMBL/GenBank/DDBJ databases">
        <title>Draft genome sequnece of Fervidicola ferrireducens strain Y170.</title>
        <authorList>
            <person name="Patel B.K."/>
        </authorList>
    </citation>
    <scope>NUCLEOTIDE SEQUENCE [LARGE SCALE GENOMIC DNA]</scope>
    <source>
        <strain evidence="1 2">Y170</strain>
    </source>
</reference>
<protein>
    <recommendedName>
        <fullName evidence="3">Type I-B CRISPR-associated protein Cas7/Csh2</fullName>
    </recommendedName>
</protein>
<dbReference type="EMBL" id="LOED01000023">
    <property type="protein sequence ID" value="KXG75846.1"/>
    <property type="molecule type" value="Genomic_DNA"/>
</dbReference>
<organism evidence="1 2">
    <name type="scientific">Fervidicola ferrireducens</name>
    <dbReference type="NCBI Taxonomy" id="520764"/>
    <lineage>
        <taxon>Bacteria</taxon>
        <taxon>Bacillati</taxon>
        <taxon>Bacillota</taxon>
        <taxon>Clostridia</taxon>
        <taxon>Thermosediminibacterales</taxon>
        <taxon>Thermosediminibacteraceae</taxon>
        <taxon>Fervidicola</taxon>
    </lineage>
</organism>
<dbReference type="Proteomes" id="UP000070427">
    <property type="component" value="Unassembled WGS sequence"/>
</dbReference>
<dbReference type="GO" id="GO:0043571">
    <property type="term" value="P:maintenance of CRISPR repeat elements"/>
    <property type="evidence" value="ECO:0007669"/>
    <property type="project" value="InterPro"/>
</dbReference>
<dbReference type="InParanoid" id="A0A140L5M1"/>
<dbReference type="InterPro" id="IPR013419">
    <property type="entry name" value="CRISPR-assoc_prot_Cas7/Csh2"/>
</dbReference>